<dbReference type="PRINTS" id="PR00326">
    <property type="entry name" value="GTP1OBG"/>
</dbReference>
<dbReference type="Gene3D" id="3.40.50.300">
    <property type="entry name" value="P-loop containing nucleotide triphosphate hydrolases"/>
    <property type="match status" value="2"/>
</dbReference>
<dbReference type="InterPro" id="IPR032859">
    <property type="entry name" value="KH_dom-like"/>
</dbReference>
<dbReference type="CDD" id="cd01894">
    <property type="entry name" value="EngA1"/>
    <property type="match status" value="1"/>
</dbReference>
<feature type="binding site" evidence="8">
    <location>
        <begin position="8"/>
        <end position="15"/>
    </location>
    <ligand>
        <name>GTP</name>
        <dbReference type="ChEBI" id="CHEBI:37565"/>
        <label>1</label>
    </ligand>
</feature>
<reference evidence="13 14" key="1">
    <citation type="submission" date="2019-06" db="EMBL/GenBank/DDBJ databases">
        <title>New taxonomy in bacterial strain CC-CFT640, isolated from vineyard.</title>
        <authorList>
            <person name="Lin S.-Y."/>
            <person name="Tsai C.-F."/>
            <person name="Young C.-C."/>
        </authorList>
    </citation>
    <scope>NUCLEOTIDE SEQUENCE [LARGE SCALE GENOMIC DNA]</scope>
    <source>
        <strain evidence="13 14">CC-CFT640</strain>
    </source>
</reference>
<dbReference type="InterPro" id="IPR005225">
    <property type="entry name" value="Small_GTP-bd"/>
</dbReference>
<dbReference type="RefSeq" id="WP_147845011.1">
    <property type="nucleotide sequence ID" value="NZ_VDUZ01000001.1"/>
</dbReference>
<comment type="subunit">
    <text evidence="8">Associates with the 50S ribosomal subunit.</text>
</comment>
<dbReference type="AlphaFoldDB" id="A0A5C8PW92"/>
<dbReference type="InterPro" id="IPR006073">
    <property type="entry name" value="GTP-bd"/>
</dbReference>
<dbReference type="Pfam" id="PF01926">
    <property type="entry name" value="MMR_HSR1"/>
    <property type="match status" value="2"/>
</dbReference>
<evidence type="ECO:0000256" key="1">
    <source>
        <dbReference type="ARBA" id="ARBA00008279"/>
    </source>
</evidence>
<dbReference type="GO" id="GO:0042254">
    <property type="term" value="P:ribosome biogenesis"/>
    <property type="evidence" value="ECO:0007669"/>
    <property type="project" value="UniProtKB-KW"/>
</dbReference>
<dbReference type="Pfam" id="PF14714">
    <property type="entry name" value="KH_dom-like"/>
    <property type="match status" value="1"/>
</dbReference>
<dbReference type="InterPro" id="IPR027417">
    <property type="entry name" value="P-loop_NTPase"/>
</dbReference>
<feature type="region of interest" description="Disordered" evidence="11">
    <location>
        <begin position="169"/>
        <end position="199"/>
    </location>
</feature>
<comment type="similarity">
    <text evidence="1 8 9 10">Belongs to the TRAFAC class TrmE-Era-EngA-EngB-Septin-like GTPase superfamily. EngA (Der) GTPase family.</text>
</comment>
<keyword evidence="5 8" id="KW-0547">Nucleotide-binding</keyword>
<evidence type="ECO:0000256" key="6">
    <source>
        <dbReference type="ARBA" id="ARBA00023134"/>
    </source>
</evidence>
<feature type="binding site" evidence="8">
    <location>
        <begin position="209"/>
        <end position="216"/>
    </location>
    <ligand>
        <name>GTP</name>
        <dbReference type="ChEBI" id="CHEBI:37565"/>
        <label>2</label>
    </ligand>
</feature>
<dbReference type="SUPFAM" id="SSF52540">
    <property type="entry name" value="P-loop containing nucleoside triphosphate hydrolases"/>
    <property type="match status" value="2"/>
</dbReference>
<evidence type="ECO:0000256" key="10">
    <source>
        <dbReference type="RuleBase" id="RU004481"/>
    </source>
</evidence>
<evidence type="ECO:0000256" key="5">
    <source>
        <dbReference type="ARBA" id="ARBA00022741"/>
    </source>
</evidence>
<evidence type="ECO:0000313" key="14">
    <source>
        <dbReference type="Proteomes" id="UP000321638"/>
    </source>
</evidence>
<dbReference type="PANTHER" id="PTHR43834">
    <property type="entry name" value="GTPASE DER"/>
    <property type="match status" value="1"/>
</dbReference>
<name>A0A5C8PW92_9HYPH</name>
<dbReference type="Proteomes" id="UP000321638">
    <property type="component" value="Unassembled WGS sequence"/>
</dbReference>
<keyword evidence="3 8" id="KW-0690">Ribosome biogenesis</keyword>
<evidence type="ECO:0000256" key="8">
    <source>
        <dbReference type="HAMAP-Rule" id="MF_00195"/>
    </source>
</evidence>
<protein>
    <recommendedName>
        <fullName evidence="2 8">GTPase Der</fullName>
    </recommendedName>
    <alternativeName>
        <fullName evidence="7 8">GTP-binding protein EngA</fullName>
    </alternativeName>
</protein>
<dbReference type="Gene3D" id="3.30.300.20">
    <property type="match status" value="1"/>
</dbReference>
<dbReference type="InterPro" id="IPR015946">
    <property type="entry name" value="KH_dom-like_a/b"/>
</dbReference>
<keyword evidence="14" id="KW-1185">Reference proteome</keyword>
<dbReference type="CDD" id="cd01895">
    <property type="entry name" value="EngA2"/>
    <property type="match status" value="1"/>
</dbReference>
<dbReference type="GO" id="GO:0005525">
    <property type="term" value="F:GTP binding"/>
    <property type="evidence" value="ECO:0007669"/>
    <property type="project" value="UniProtKB-UniRule"/>
</dbReference>
<feature type="binding site" evidence="8">
    <location>
        <begin position="118"/>
        <end position="121"/>
    </location>
    <ligand>
        <name>GTP</name>
        <dbReference type="ChEBI" id="CHEBI:37565"/>
        <label>1</label>
    </ligand>
</feature>
<proteinExistence type="inferred from homology"/>
<feature type="compositionally biased region" description="Acidic residues" evidence="11">
    <location>
        <begin position="184"/>
        <end position="197"/>
    </location>
</feature>
<evidence type="ECO:0000256" key="2">
    <source>
        <dbReference type="ARBA" id="ARBA00020953"/>
    </source>
</evidence>
<feature type="binding site" evidence="8">
    <location>
        <begin position="55"/>
        <end position="59"/>
    </location>
    <ligand>
        <name>GTP</name>
        <dbReference type="ChEBI" id="CHEBI:37565"/>
        <label>1</label>
    </ligand>
</feature>
<feature type="binding site" evidence="8">
    <location>
        <begin position="256"/>
        <end position="260"/>
    </location>
    <ligand>
        <name>GTP</name>
        <dbReference type="ChEBI" id="CHEBI:37565"/>
        <label>2</label>
    </ligand>
</feature>
<accession>A0A5C8PW92</accession>
<comment type="function">
    <text evidence="8 10">GTPase that plays an essential role in the late steps of ribosome biogenesis.</text>
</comment>
<dbReference type="NCBIfam" id="TIGR00231">
    <property type="entry name" value="small_GTP"/>
    <property type="match status" value="2"/>
</dbReference>
<organism evidence="13 14">
    <name type="scientific">Vineibacter terrae</name>
    <dbReference type="NCBI Taxonomy" id="2586908"/>
    <lineage>
        <taxon>Bacteria</taxon>
        <taxon>Pseudomonadati</taxon>
        <taxon>Pseudomonadota</taxon>
        <taxon>Alphaproteobacteria</taxon>
        <taxon>Hyphomicrobiales</taxon>
        <taxon>Vineibacter</taxon>
    </lineage>
</organism>
<keyword evidence="6 8" id="KW-0342">GTP-binding</keyword>
<feature type="binding site" evidence="8">
    <location>
        <begin position="321"/>
        <end position="324"/>
    </location>
    <ligand>
        <name>GTP</name>
        <dbReference type="ChEBI" id="CHEBI:37565"/>
        <label>2</label>
    </ligand>
</feature>
<feature type="domain" description="EngA-type G" evidence="12">
    <location>
        <begin position="2"/>
        <end position="166"/>
    </location>
</feature>
<sequence length="476" mass="51632">MRKLALVGRPNVGKSTLFNRLVGRRSAIVADDPGTTRDRREGAGRLADLEFTVVDTAGWEEAKGAALEARMRRQTEQAVKDADAVLFLIDARAGVTPLDKSFAQWLRAHARKTVTVANKCEGRDGVAGVAEAFGLGLGEPVPLSAEHGLGLADLRDALAPLIIGVAAAGDADEPDPHAAPVEVPEGEDADWEGGPEEPPDRPLQLAIVGRPNVGKSTLLNRLLGEDRVLTGPEAGITRDAIAVDWRFDGRRIRLIDTAGLRRRANVFERLETLSARDTLEAVRFAEVVVLAIDAGQMLEKQDLAIARMVVDEGRALVIAVNKIDALSRGDAKAQAASWRKLRDRLQASLAQVKGVPIVGLSAQSGRGVDKLMPAVMKIHALWNRRIPTAAFNRWLAAMVERNPPPLVDGRRIRIRYGAQVKTRPPTFALFVSKPAALPESYTRYLVNGLRDDFDLPGVPIRVVMRKPKNPYAGAED</sequence>
<dbReference type="FunFam" id="3.30.300.20:FF:000004">
    <property type="entry name" value="GTPase Der"/>
    <property type="match status" value="1"/>
</dbReference>
<dbReference type="InterPro" id="IPR031166">
    <property type="entry name" value="G_ENGA"/>
</dbReference>
<evidence type="ECO:0000256" key="4">
    <source>
        <dbReference type="ARBA" id="ARBA00022737"/>
    </source>
</evidence>
<evidence type="ECO:0000313" key="13">
    <source>
        <dbReference type="EMBL" id="TXL82305.1"/>
    </source>
</evidence>
<keyword evidence="4 10" id="KW-0677">Repeat</keyword>
<evidence type="ECO:0000256" key="11">
    <source>
        <dbReference type="SAM" id="MobiDB-lite"/>
    </source>
</evidence>
<dbReference type="InterPro" id="IPR016484">
    <property type="entry name" value="GTPase_Der"/>
</dbReference>
<gene>
    <name evidence="8" type="primary">der</name>
    <name evidence="13" type="ORF">FHP25_01000</name>
</gene>
<comment type="caution">
    <text evidence="13">The sequence shown here is derived from an EMBL/GenBank/DDBJ whole genome shotgun (WGS) entry which is preliminary data.</text>
</comment>
<evidence type="ECO:0000256" key="3">
    <source>
        <dbReference type="ARBA" id="ARBA00022517"/>
    </source>
</evidence>
<dbReference type="EMBL" id="VDUZ01000001">
    <property type="protein sequence ID" value="TXL82305.1"/>
    <property type="molecule type" value="Genomic_DNA"/>
</dbReference>
<dbReference type="PIRSF" id="PIRSF006485">
    <property type="entry name" value="GTP-binding_EngA"/>
    <property type="match status" value="1"/>
</dbReference>
<dbReference type="NCBIfam" id="TIGR03594">
    <property type="entry name" value="GTPase_EngA"/>
    <property type="match status" value="1"/>
</dbReference>
<dbReference type="OrthoDB" id="9805918at2"/>
<evidence type="ECO:0000256" key="7">
    <source>
        <dbReference type="ARBA" id="ARBA00032345"/>
    </source>
</evidence>
<feature type="domain" description="EngA-type G" evidence="12">
    <location>
        <begin position="203"/>
        <end position="383"/>
    </location>
</feature>
<evidence type="ECO:0000259" key="12">
    <source>
        <dbReference type="PROSITE" id="PS51712"/>
    </source>
</evidence>
<dbReference type="PANTHER" id="PTHR43834:SF6">
    <property type="entry name" value="GTPASE DER"/>
    <property type="match status" value="1"/>
</dbReference>
<dbReference type="PROSITE" id="PS51712">
    <property type="entry name" value="G_ENGA"/>
    <property type="match status" value="2"/>
</dbReference>
<evidence type="ECO:0000256" key="9">
    <source>
        <dbReference type="PROSITE-ProRule" id="PRU01049"/>
    </source>
</evidence>
<dbReference type="HAMAP" id="MF_00195">
    <property type="entry name" value="GTPase_Der"/>
    <property type="match status" value="1"/>
</dbReference>